<dbReference type="AlphaFoldDB" id="A0A135SBK6"/>
<dbReference type="Gene3D" id="2.60.120.1560">
    <property type="match status" value="1"/>
</dbReference>
<evidence type="ECO:0000256" key="1">
    <source>
        <dbReference type="SAM" id="MobiDB-lite"/>
    </source>
</evidence>
<protein>
    <recommendedName>
        <fullName evidence="2">PA14 domain-containing protein</fullName>
    </recommendedName>
</protein>
<evidence type="ECO:0000313" key="4">
    <source>
        <dbReference type="Proteomes" id="UP000070328"/>
    </source>
</evidence>
<dbReference type="EMBL" id="JFBX01000622">
    <property type="protein sequence ID" value="KXH33298.1"/>
    <property type="molecule type" value="Genomic_DNA"/>
</dbReference>
<dbReference type="Pfam" id="PF10528">
    <property type="entry name" value="GLEYA"/>
    <property type="match status" value="1"/>
</dbReference>
<evidence type="ECO:0000313" key="3">
    <source>
        <dbReference type="EMBL" id="KXH33298.1"/>
    </source>
</evidence>
<name>A0A135SBK6_9PEZI</name>
<proteinExistence type="predicted"/>
<evidence type="ECO:0000259" key="2">
    <source>
        <dbReference type="PROSITE" id="PS51820"/>
    </source>
</evidence>
<feature type="region of interest" description="Disordered" evidence="1">
    <location>
        <begin position="1"/>
        <end position="25"/>
    </location>
</feature>
<dbReference type="InterPro" id="IPR018871">
    <property type="entry name" value="GLEYA_adhesin_domain"/>
</dbReference>
<reference evidence="3 4" key="1">
    <citation type="submission" date="2014-02" db="EMBL/GenBank/DDBJ databases">
        <title>The genome sequence of Colletotrichum simmondsii CBS122122.</title>
        <authorList>
            <person name="Baroncelli R."/>
            <person name="Thon M.R."/>
        </authorList>
    </citation>
    <scope>NUCLEOTIDE SEQUENCE [LARGE SCALE GENOMIC DNA]</scope>
    <source>
        <strain evidence="3 4">CBS122122</strain>
    </source>
</reference>
<dbReference type="PROSITE" id="PS51820">
    <property type="entry name" value="PA14"/>
    <property type="match status" value="1"/>
</dbReference>
<dbReference type="SUPFAM" id="SSF56988">
    <property type="entry name" value="Anthrax protective antigen"/>
    <property type="match status" value="1"/>
</dbReference>
<sequence length="351" mass="36812">MSAFKTCTDHITSGEGNGPAEQRKDGIRAKASVTPVSTTCKTGVTTLPQTDPAGTTTIVTFVPITGALTTIVSSATQTGVTTLPQTDPAGTTTVVTFVPITGALTTVTSTASQTGITTLPQTNPAGTTTIVTYVTPSPSCTPGLRWAYYGLSQAPTNTASEPGKIPFQNSDATSQANWKTTYFNIQTVLSGQSPNNQGLTTTVGLSQGCGTDTRNVYGTTEPESNYIIVQHIGYFHPATSGTYTFSFSGIDDSVYLWLGKSVAKTGYSNSNYDKNVNYYDTNSSGTFTFTATAGQYYPIRILFVNAQQCGSFNFSLTNPSGNVVVSNSQSVVGDQLVTSCPNNADAAPFSF</sequence>
<gene>
    <name evidence="3" type="ORF">CSIM01_03212</name>
</gene>
<dbReference type="Proteomes" id="UP000070328">
    <property type="component" value="Unassembled WGS sequence"/>
</dbReference>
<feature type="domain" description="PA14" evidence="2">
    <location>
        <begin position="173"/>
        <end position="331"/>
    </location>
</feature>
<organism evidence="3 4">
    <name type="scientific">Colletotrichum simmondsii</name>
    <dbReference type="NCBI Taxonomy" id="703756"/>
    <lineage>
        <taxon>Eukaryota</taxon>
        <taxon>Fungi</taxon>
        <taxon>Dikarya</taxon>
        <taxon>Ascomycota</taxon>
        <taxon>Pezizomycotina</taxon>
        <taxon>Sordariomycetes</taxon>
        <taxon>Hypocreomycetidae</taxon>
        <taxon>Glomerellales</taxon>
        <taxon>Glomerellaceae</taxon>
        <taxon>Colletotrichum</taxon>
        <taxon>Colletotrichum acutatum species complex</taxon>
    </lineage>
</organism>
<keyword evidence="4" id="KW-1185">Reference proteome</keyword>
<comment type="caution">
    <text evidence="3">The sequence shown here is derived from an EMBL/GenBank/DDBJ whole genome shotgun (WGS) entry which is preliminary data.</text>
</comment>
<dbReference type="OrthoDB" id="4388755at2759"/>
<dbReference type="InterPro" id="IPR037524">
    <property type="entry name" value="PA14/GLEYA"/>
</dbReference>
<accession>A0A135SBK6</accession>